<evidence type="ECO:0000313" key="2">
    <source>
        <dbReference type="Proteomes" id="UP001281614"/>
    </source>
</evidence>
<gene>
    <name evidence="1" type="ORF">CKAH01_19104</name>
</gene>
<dbReference type="EMBL" id="VYYT01000668">
    <property type="protein sequence ID" value="KAK2730374.1"/>
    <property type="molecule type" value="Genomic_DNA"/>
</dbReference>
<proteinExistence type="predicted"/>
<dbReference type="Pfam" id="PF13489">
    <property type="entry name" value="Methyltransf_23"/>
    <property type="match status" value="1"/>
</dbReference>
<reference evidence="1" key="1">
    <citation type="submission" date="2023-02" db="EMBL/GenBank/DDBJ databases">
        <title>Colletotrichum kahawae CIFC_Que2 genome sequencing and assembly.</title>
        <authorList>
            <person name="Baroncelli R."/>
        </authorList>
    </citation>
    <scope>NUCLEOTIDE SEQUENCE</scope>
    <source>
        <strain evidence="1">CIFC_Que2</strain>
    </source>
</reference>
<dbReference type="CDD" id="cd02440">
    <property type="entry name" value="AdoMet_MTases"/>
    <property type="match status" value="1"/>
</dbReference>
<dbReference type="AlphaFoldDB" id="A0AAD9XY46"/>
<comment type="caution">
    <text evidence="1">The sequence shown here is derived from an EMBL/GenBank/DDBJ whole genome shotgun (WGS) entry which is preliminary data.</text>
</comment>
<evidence type="ECO:0008006" key="3">
    <source>
        <dbReference type="Google" id="ProtNLM"/>
    </source>
</evidence>
<dbReference type="Gene3D" id="3.40.50.150">
    <property type="entry name" value="Vaccinia Virus protein VP39"/>
    <property type="match status" value="1"/>
</dbReference>
<sequence length="79" mass="8971">LDIGTGTGIWPIQFGDEHPEAEVIVGNDLSPIQPDWVPPNVKLIIDDVELDWMEPEKYDYIHVTYTGVVVWVIGRRLIS</sequence>
<dbReference type="SUPFAM" id="SSF53335">
    <property type="entry name" value="S-adenosyl-L-methionine-dependent methyltransferases"/>
    <property type="match status" value="1"/>
</dbReference>
<protein>
    <recommendedName>
        <fullName evidence="3">TAM domain methyltransferase</fullName>
    </recommendedName>
</protein>
<evidence type="ECO:0000313" key="1">
    <source>
        <dbReference type="EMBL" id="KAK2730374.1"/>
    </source>
</evidence>
<accession>A0AAD9XY46</accession>
<organism evidence="1 2">
    <name type="scientific">Colletotrichum kahawae</name>
    <name type="common">Coffee berry disease fungus</name>
    <dbReference type="NCBI Taxonomy" id="34407"/>
    <lineage>
        <taxon>Eukaryota</taxon>
        <taxon>Fungi</taxon>
        <taxon>Dikarya</taxon>
        <taxon>Ascomycota</taxon>
        <taxon>Pezizomycotina</taxon>
        <taxon>Sordariomycetes</taxon>
        <taxon>Hypocreomycetidae</taxon>
        <taxon>Glomerellales</taxon>
        <taxon>Glomerellaceae</taxon>
        <taxon>Colletotrichum</taxon>
        <taxon>Colletotrichum gloeosporioides species complex</taxon>
    </lineage>
</organism>
<name>A0AAD9XY46_COLKA</name>
<keyword evidence="2" id="KW-1185">Reference proteome</keyword>
<feature type="non-terminal residue" evidence="1">
    <location>
        <position position="1"/>
    </location>
</feature>
<dbReference type="InterPro" id="IPR029063">
    <property type="entry name" value="SAM-dependent_MTases_sf"/>
</dbReference>
<dbReference type="Proteomes" id="UP001281614">
    <property type="component" value="Unassembled WGS sequence"/>
</dbReference>